<sequence>QLYDFLPSWGVTSLIATYSRFVADCNRPPDGEALYPGRFETGFVPTETFDGEPIWSTVPDPAWIAAQKQAVWQPYHDRLDLLIHEWRLRFGRVCLIDAHSVSSAPNRITPRLEADIYLGDRDGRSANPAIRQLFESAFMAEGFRVSVNHPYKGGYITHHYGCPPGVMAVQIEMAERVYLDEDRPHVRDGRRWQEAQDRLIRVFA</sequence>
<dbReference type="Gene3D" id="3.40.630.40">
    <property type="entry name" value="Zn-dependent exopeptidases"/>
    <property type="match status" value="1"/>
</dbReference>
<comment type="caution">
    <text evidence="1">The sequence shown here is derived from an EMBL/GenBank/DDBJ whole genome shotgun (WGS) entry which is preliminary data.</text>
</comment>
<dbReference type="Pfam" id="PF05013">
    <property type="entry name" value="FGase"/>
    <property type="match status" value="1"/>
</dbReference>
<dbReference type="AlphaFoldDB" id="T0YYD0"/>
<reference evidence="1" key="2">
    <citation type="journal article" date="2014" name="ISME J.">
        <title>Microbial stratification in low pH oxic and suboxic macroscopic growths along an acid mine drainage.</title>
        <authorList>
            <person name="Mendez-Garcia C."/>
            <person name="Mesa V."/>
            <person name="Sprenger R.R."/>
            <person name="Richter M."/>
            <person name="Diez M.S."/>
            <person name="Solano J."/>
            <person name="Bargiela R."/>
            <person name="Golyshina O.V."/>
            <person name="Manteca A."/>
            <person name="Ramos J.L."/>
            <person name="Gallego J.R."/>
            <person name="Llorente I."/>
            <person name="Martins Dos Santos V.A."/>
            <person name="Jensen O.N."/>
            <person name="Pelaez A.I."/>
            <person name="Sanchez J."/>
            <person name="Ferrer M."/>
        </authorList>
    </citation>
    <scope>NUCLEOTIDE SEQUENCE</scope>
</reference>
<dbReference type="InterPro" id="IPR007709">
    <property type="entry name" value="N-FG_amidohydro"/>
</dbReference>
<keyword evidence="1" id="KW-0378">Hydrolase</keyword>
<organism evidence="1">
    <name type="scientific">mine drainage metagenome</name>
    <dbReference type="NCBI Taxonomy" id="410659"/>
    <lineage>
        <taxon>unclassified sequences</taxon>
        <taxon>metagenomes</taxon>
        <taxon>ecological metagenomes</taxon>
    </lineage>
</organism>
<reference evidence="1" key="1">
    <citation type="submission" date="2013-08" db="EMBL/GenBank/DDBJ databases">
        <authorList>
            <person name="Mendez C."/>
            <person name="Richter M."/>
            <person name="Ferrer M."/>
            <person name="Sanchez J."/>
        </authorList>
    </citation>
    <scope>NUCLEOTIDE SEQUENCE</scope>
</reference>
<dbReference type="SUPFAM" id="SSF53187">
    <property type="entry name" value="Zn-dependent exopeptidases"/>
    <property type="match status" value="1"/>
</dbReference>
<name>T0YYD0_9ZZZZ</name>
<accession>T0YYD0</accession>
<gene>
    <name evidence="1" type="ORF">B2A_10968</name>
</gene>
<proteinExistence type="predicted"/>
<protein>
    <submittedName>
        <fullName evidence="1">N-formylglutamate amidohydrolase</fullName>
    </submittedName>
</protein>
<feature type="non-terminal residue" evidence="1">
    <location>
        <position position="1"/>
    </location>
</feature>
<dbReference type="EMBL" id="AUZZ01007900">
    <property type="protein sequence ID" value="EQD40631.1"/>
    <property type="molecule type" value="Genomic_DNA"/>
</dbReference>
<dbReference type="GO" id="GO:0016787">
    <property type="term" value="F:hydrolase activity"/>
    <property type="evidence" value="ECO:0007669"/>
    <property type="project" value="UniProtKB-KW"/>
</dbReference>
<feature type="non-terminal residue" evidence="1">
    <location>
        <position position="204"/>
    </location>
</feature>
<evidence type="ECO:0000313" key="1">
    <source>
        <dbReference type="EMBL" id="EQD40631.1"/>
    </source>
</evidence>